<dbReference type="AlphaFoldDB" id="A0A0E9S7D7"/>
<dbReference type="EMBL" id="GBXM01075001">
    <property type="protein sequence ID" value="JAH33576.1"/>
    <property type="molecule type" value="Transcribed_RNA"/>
</dbReference>
<reference evidence="1" key="2">
    <citation type="journal article" date="2015" name="Fish Shellfish Immunol.">
        <title>Early steps in the European eel (Anguilla anguilla)-Vibrio vulnificus interaction in the gills: Role of the RtxA13 toxin.</title>
        <authorList>
            <person name="Callol A."/>
            <person name="Pajuelo D."/>
            <person name="Ebbesson L."/>
            <person name="Teles M."/>
            <person name="MacKenzie S."/>
            <person name="Amaro C."/>
        </authorList>
    </citation>
    <scope>NUCLEOTIDE SEQUENCE</scope>
</reference>
<dbReference type="EMBL" id="GBXM01071997">
    <property type="protein sequence ID" value="JAH36580.1"/>
    <property type="molecule type" value="Transcribed_RNA"/>
</dbReference>
<sequence>MLKQYQKMRLNYLSDLGPSCLLRQGSRGSAHRWL</sequence>
<accession>A0A0E9S7D7</accession>
<name>A0A0E9S7D7_ANGAN</name>
<proteinExistence type="predicted"/>
<reference evidence="1" key="1">
    <citation type="submission" date="2014-11" db="EMBL/GenBank/DDBJ databases">
        <authorList>
            <person name="Amaro Gonzalez C."/>
        </authorList>
    </citation>
    <scope>NUCLEOTIDE SEQUENCE</scope>
</reference>
<organism evidence="1">
    <name type="scientific">Anguilla anguilla</name>
    <name type="common">European freshwater eel</name>
    <name type="synonym">Muraena anguilla</name>
    <dbReference type="NCBI Taxonomy" id="7936"/>
    <lineage>
        <taxon>Eukaryota</taxon>
        <taxon>Metazoa</taxon>
        <taxon>Chordata</taxon>
        <taxon>Craniata</taxon>
        <taxon>Vertebrata</taxon>
        <taxon>Euteleostomi</taxon>
        <taxon>Actinopterygii</taxon>
        <taxon>Neopterygii</taxon>
        <taxon>Teleostei</taxon>
        <taxon>Anguilliformes</taxon>
        <taxon>Anguillidae</taxon>
        <taxon>Anguilla</taxon>
    </lineage>
</organism>
<evidence type="ECO:0000313" key="1">
    <source>
        <dbReference type="EMBL" id="JAH36580.1"/>
    </source>
</evidence>
<protein>
    <submittedName>
        <fullName evidence="1">Uncharacterized protein</fullName>
    </submittedName>
</protein>